<dbReference type="AlphaFoldDB" id="A0A2J6RBT5"/>
<feature type="region of interest" description="Disordered" evidence="1">
    <location>
        <begin position="390"/>
        <end position="441"/>
    </location>
</feature>
<organism evidence="2 3">
    <name type="scientific">Hyaloscypha variabilis (strain UAMH 11265 / GT02V1 / F)</name>
    <name type="common">Meliniomyces variabilis</name>
    <dbReference type="NCBI Taxonomy" id="1149755"/>
    <lineage>
        <taxon>Eukaryota</taxon>
        <taxon>Fungi</taxon>
        <taxon>Dikarya</taxon>
        <taxon>Ascomycota</taxon>
        <taxon>Pezizomycotina</taxon>
        <taxon>Leotiomycetes</taxon>
        <taxon>Helotiales</taxon>
        <taxon>Hyaloscyphaceae</taxon>
        <taxon>Hyaloscypha</taxon>
        <taxon>Hyaloscypha variabilis</taxon>
    </lineage>
</organism>
<name>A0A2J6RBT5_HYAVF</name>
<proteinExistence type="predicted"/>
<evidence type="ECO:0000313" key="3">
    <source>
        <dbReference type="Proteomes" id="UP000235786"/>
    </source>
</evidence>
<protein>
    <submittedName>
        <fullName evidence="2">WD40 repeat-like protein</fullName>
    </submittedName>
</protein>
<dbReference type="PANTHER" id="PTHR13211:SF0">
    <property type="entry name" value="TELOMERASE CAJAL BODY PROTEIN 1"/>
    <property type="match status" value="1"/>
</dbReference>
<feature type="compositionally biased region" description="Acidic residues" evidence="1">
    <location>
        <begin position="401"/>
        <end position="416"/>
    </location>
</feature>
<gene>
    <name evidence="2" type="ORF">L207DRAFT_546435</name>
</gene>
<dbReference type="EMBL" id="KZ613951">
    <property type="protein sequence ID" value="PMD35974.1"/>
    <property type="molecule type" value="Genomic_DNA"/>
</dbReference>
<dbReference type="Proteomes" id="UP000235786">
    <property type="component" value="Unassembled WGS sequence"/>
</dbReference>
<dbReference type="Gene3D" id="2.130.10.10">
    <property type="entry name" value="YVTN repeat-like/Quinoprotein amine dehydrogenase"/>
    <property type="match status" value="2"/>
</dbReference>
<dbReference type="Pfam" id="PF00400">
    <property type="entry name" value="WD40"/>
    <property type="match status" value="1"/>
</dbReference>
<reference evidence="2 3" key="1">
    <citation type="submission" date="2016-04" db="EMBL/GenBank/DDBJ databases">
        <title>A degradative enzymes factory behind the ericoid mycorrhizal symbiosis.</title>
        <authorList>
            <consortium name="DOE Joint Genome Institute"/>
            <person name="Martino E."/>
            <person name="Morin E."/>
            <person name="Grelet G."/>
            <person name="Kuo A."/>
            <person name="Kohler A."/>
            <person name="Daghino S."/>
            <person name="Barry K."/>
            <person name="Choi C."/>
            <person name="Cichocki N."/>
            <person name="Clum A."/>
            <person name="Copeland A."/>
            <person name="Hainaut M."/>
            <person name="Haridas S."/>
            <person name="Labutti K."/>
            <person name="Lindquist E."/>
            <person name="Lipzen A."/>
            <person name="Khouja H.-R."/>
            <person name="Murat C."/>
            <person name="Ohm R."/>
            <person name="Olson A."/>
            <person name="Spatafora J."/>
            <person name="Veneault-Fourrey C."/>
            <person name="Henrissat B."/>
            <person name="Grigoriev I."/>
            <person name="Martin F."/>
            <person name="Perotto S."/>
        </authorList>
    </citation>
    <scope>NUCLEOTIDE SEQUENCE [LARGE SCALE GENOMIC DNA]</scope>
    <source>
        <strain evidence="2 3">F</strain>
    </source>
</reference>
<feature type="compositionally biased region" description="Polar residues" evidence="1">
    <location>
        <begin position="390"/>
        <end position="400"/>
    </location>
</feature>
<dbReference type="PANTHER" id="PTHR13211">
    <property type="entry name" value="TELOMERASE CAJAL BODY PROTEIN 1"/>
    <property type="match status" value="1"/>
</dbReference>
<accession>A0A2J6RBT5</accession>
<dbReference type="InterPro" id="IPR015943">
    <property type="entry name" value="WD40/YVTN_repeat-like_dom_sf"/>
</dbReference>
<dbReference type="InterPro" id="IPR036322">
    <property type="entry name" value="WD40_repeat_dom_sf"/>
</dbReference>
<dbReference type="OrthoDB" id="239865at2759"/>
<dbReference type="SUPFAM" id="SSF50978">
    <property type="entry name" value="WD40 repeat-like"/>
    <property type="match status" value="1"/>
</dbReference>
<dbReference type="InterPro" id="IPR051150">
    <property type="entry name" value="SWT21/TCAB1_mRNA_Telomere"/>
</dbReference>
<sequence length="441" mass="47439">MEQTSKSPKLVASTSDTYCCSIADSRIRENKLQDVPSQEQDAVPLPSMKDEELELNYFKNAQWSPDGTCLLTSSADNTIRTFILPPTLLESPSPINLTPYTVHIHPTPINCLTSYPLFSLSDPTTTLYLSTGIDLPIRLSNALSPIPTPISSYPLISPTTEAYYTPSSLLWSSPSHFLAGTDCLIALFDISRNGDGPVSRMPTIPSKRHKMKGGGVGMRGIVSALSMQPLPEDADAGMLAAGTWTRWVGLYDMGGMGGTVATWSIGEAADKDAGVGGTGVTQTAWSPCGRYLFVVERKSRGVLVYDVRVTGKLVCWLEGRGAETNQRLGVDVFGAEKGTEIWAGGTDGVVKVWEGVGMTEGAQERSWAWKAHDDPVTSAILHSSGTVVATCSGQRSSPSLTDDESDSKSDDEQESDSESHSSHSSRAPSRTPDNSIKVWRL</sequence>
<dbReference type="InterPro" id="IPR001680">
    <property type="entry name" value="WD40_rpt"/>
</dbReference>
<dbReference type="SMART" id="SM00320">
    <property type="entry name" value="WD40"/>
    <property type="match status" value="3"/>
</dbReference>
<evidence type="ECO:0000256" key="1">
    <source>
        <dbReference type="SAM" id="MobiDB-lite"/>
    </source>
</evidence>
<evidence type="ECO:0000313" key="2">
    <source>
        <dbReference type="EMBL" id="PMD35974.1"/>
    </source>
</evidence>
<keyword evidence="3" id="KW-1185">Reference proteome</keyword>
<dbReference type="STRING" id="1149755.A0A2J6RBT5"/>